<dbReference type="Proteomes" id="UP000180254">
    <property type="component" value="Unassembled WGS sequence"/>
</dbReference>
<dbReference type="AlphaFoldDB" id="A0A1S1V719"/>
<protein>
    <submittedName>
        <fullName evidence="1">Uncharacterized protein</fullName>
    </submittedName>
</protein>
<evidence type="ECO:0000313" key="2">
    <source>
        <dbReference type="Proteomes" id="UP000180254"/>
    </source>
</evidence>
<dbReference type="EMBL" id="MKIE01000004">
    <property type="protein sequence ID" value="OHW62294.1"/>
    <property type="molecule type" value="Genomic_DNA"/>
</dbReference>
<proteinExistence type="predicted"/>
<comment type="caution">
    <text evidence="1">The sequence shown here is derived from an EMBL/GenBank/DDBJ whole genome shotgun (WGS) entry which is preliminary data.</text>
</comment>
<accession>A0A1S1V719</accession>
<sequence length="49" mass="6000">MYRIKNKDPSLKEECTGYMYDYKSKRNNSKKRIDMDIRCPSDLVLLYYI</sequence>
<organism evidence="1 2">
    <name type="scientific">Andreesenia angusta</name>
    <dbReference type="NCBI Taxonomy" id="39480"/>
    <lineage>
        <taxon>Bacteria</taxon>
        <taxon>Bacillati</taxon>
        <taxon>Bacillota</taxon>
        <taxon>Tissierellia</taxon>
        <taxon>Tissierellales</taxon>
        <taxon>Gottschalkiaceae</taxon>
        <taxon>Andreesenia</taxon>
    </lineage>
</organism>
<gene>
    <name evidence="1" type="ORF">EUAN_13640</name>
</gene>
<keyword evidence="2" id="KW-1185">Reference proteome</keyword>
<name>A0A1S1V719_9FIRM</name>
<evidence type="ECO:0000313" key="1">
    <source>
        <dbReference type="EMBL" id="OHW62294.1"/>
    </source>
</evidence>
<dbReference type="STRING" id="39480.EUAN_13640"/>
<reference evidence="1 2" key="1">
    <citation type="submission" date="2016-09" db="EMBL/GenBank/DDBJ databases">
        <title>Genome sequence of Eubacterium angustum.</title>
        <authorList>
            <person name="Poehlein A."/>
            <person name="Daniel R."/>
        </authorList>
    </citation>
    <scope>NUCLEOTIDE SEQUENCE [LARGE SCALE GENOMIC DNA]</scope>
    <source>
        <strain evidence="1 2">DSM 1989</strain>
    </source>
</reference>